<dbReference type="EMBL" id="JACHHG010000006">
    <property type="protein sequence ID" value="MBB6098601.1"/>
    <property type="molecule type" value="Genomic_DNA"/>
</dbReference>
<proteinExistence type="predicted"/>
<keyword evidence="4" id="KW-1185">Reference proteome</keyword>
<evidence type="ECO:0000313" key="4">
    <source>
        <dbReference type="Proteomes" id="UP000569951"/>
    </source>
</evidence>
<dbReference type="Gene3D" id="1.20.120.20">
    <property type="entry name" value="Apolipoprotein"/>
    <property type="match status" value="1"/>
</dbReference>
<feature type="signal peptide" evidence="2">
    <location>
        <begin position="1"/>
        <end position="25"/>
    </location>
</feature>
<dbReference type="RefSeq" id="WP_183987152.1">
    <property type="nucleotide sequence ID" value="NZ_JACHHG010000006.1"/>
</dbReference>
<evidence type="ECO:0000256" key="1">
    <source>
        <dbReference type="SAM" id="MobiDB-lite"/>
    </source>
</evidence>
<sequence>MNMRKQPLMSAVLVAGLLSALSACTGVNDGRESQLERETQEQVNEFQQDAGQLRDHVERGVKDVREQADQLGDEVGQNLRDGVRELQDQTDAIRDGVERGLNDGR</sequence>
<comment type="caution">
    <text evidence="3">The sequence shown here is derived from an EMBL/GenBank/DDBJ whole genome shotgun (WGS) entry which is preliminary data.</text>
</comment>
<feature type="region of interest" description="Disordered" evidence="1">
    <location>
        <begin position="83"/>
        <end position="105"/>
    </location>
</feature>
<reference evidence="3 4" key="1">
    <citation type="submission" date="2020-08" db="EMBL/GenBank/DDBJ databases">
        <title>Genomic Encyclopedia of Type Strains, Phase IV (KMG-IV): sequencing the most valuable type-strain genomes for metagenomic binning, comparative biology and taxonomic classification.</title>
        <authorList>
            <person name="Goeker M."/>
        </authorList>
    </citation>
    <scope>NUCLEOTIDE SEQUENCE [LARGE SCALE GENOMIC DNA]</scope>
    <source>
        <strain evidence="3 4">DSM 21458</strain>
    </source>
</reference>
<gene>
    <name evidence="3" type="ORF">HNR42_002035</name>
</gene>
<dbReference type="AlphaFoldDB" id="A0A841HYH9"/>
<accession>A0A841HYH9</accession>
<dbReference type="Proteomes" id="UP000569951">
    <property type="component" value="Unassembled WGS sequence"/>
</dbReference>
<dbReference type="SUPFAM" id="SSF58113">
    <property type="entry name" value="Apolipoprotein A-I"/>
    <property type="match status" value="1"/>
</dbReference>
<feature type="chain" id="PRO_5032327334" evidence="2">
    <location>
        <begin position="26"/>
        <end position="105"/>
    </location>
</feature>
<evidence type="ECO:0000313" key="3">
    <source>
        <dbReference type="EMBL" id="MBB6098601.1"/>
    </source>
</evidence>
<name>A0A841HYH9_9DEIO</name>
<evidence type="ECO:0000256" key="2">
    <source>
        <dbReference type="SAM" id="SignalP"/>
    </source>
</evidence>
<keyword evidence="2" id="KW-0732">Signal</keyword>
<dbReference type="PROSITE" id="PS51257">
    <property type="entry name" value="PROKAR_LIPOPROTEIN"/>
    <property type="match status" value="1"/>
</dbReference>
<organism evidence="3 4">
    <name type="scientific">Deinobacterium chartae</name>
    <dbReference type="NCBI Taxonomy" id="521158"/>
    <lineage>
        <taxon>Bacteria</taxon>
        <taxon>Thermotogati</taxon>
        <taxon>Deinococcota</taxon>
        <taxon>Deinococci</taxon>
        <taxon>Deinococcales</taxon>
        <taxon>Deinococcaceae</taxon>
        <taxon>Deinobacterium</taxon>
    </lineage>
</organism>
<protein>
    <submittedName>
        <fullName evidence="3">TolA-binding protein</fullName>
    </submittedName>
</protein>